<evidence type="ECO:0000313" key="3">
    <source>
        <dbReference type="Proteomes" id="UP001165083"/>
    </source>
</evidence>
<evidence type="ECO:0000313" key="2">
    <source>
        <dbReference type="EMBL" id="GMF44152.1"/>
    </source>
</evidence>
<gene>
    <name evidence="2" type="ORF">Plil01_001692800</name>
</gene>
<sequence length="214" mass="23809">MHGGQHSRLSSLAGRAGSGQSKMKSKASLQATTTATIEETQSWSSVVLKDTLTLEHAAVDINTDRVLYHLHLELENPIPEPYLANADRGGYCQFGLQEAASWMLAAAESNDLPPTLFPWKMQLGKWGHNKHWFLRDIVPPQNDRPGPLTAHLMAGFSTLEVQIEVNSITSVDTVGQTFTADVTWEFTMPAILSIREDSMLRELLDILEFDESEF</sequence>
<name>A0A9W7CVX1_9STRA</name>
<proteinExistence type="predicted"/>
<dbReference type="OrthoDB" id="5975154at2759"/>
<dbReference type="EMBL" id="BSXW01002883">
    <property type="protein sequence ID" value="GMF44152.1"/>
    <property type="molecule type" value="Genomic_DNA"/>
</dbReference>
<dbReference type="Proteomes" id="UP001165083">
    <property type="component" value="Unassembled WGS sequence"/>
</dbReference>
<accession>A0A9W7CVX1</accession>
<keyword evidence="3" id="KW-1185">Reference proteome</keyword>
<dbReference type="AlphaFoldDB" id="A0A9W7CVX1"/>
<feature type="region of interest" description="Disordered" evidence="1">
    <location>
        <begin position="1"/>
        <end position="27"/>
    </location>
</feature>
<evidence type="ECO:0000256" key="1">
    <source>
        <dbReference type="SAM" id="MobiDB-lite"/>
    </source>
</evidence>
<reference evidence="2" key="1">
    <citation type="submission" date="2023-04" db="EMBL/GenBank/DDBJ databases">
        <title>Phytophthora lilii NBRC 32176.</title>
        <authorList>
            <person name="Ichikawa N."/>
            <person name="Sato H."/>
            <person name="Tonouchi N."/>
        </authorList>
    </citation>
    <scope>NUCLEOTIDE SEQUENCE</scope>
    <source>
        <strain evidence="2">NBRC 32176</strain>
    </source>
</reference>
<protein>
    <submittedName>
        <fullName evidence="2">Unnamed protein product</fullName>
    </submittedName>
</protein>
<organism evidence="2 3">
    <name type="scientific">Phytophthora lilii</name>
    <dbReference type="NCBI Taxonomy" id="2077276"/>
    <lineage>
        <taxon>Eukaryota</taxon>
        <taxon>Sar</taxon>
        <taxon>Stramenopiles</taxon>
        <taxon>Oomycota</taxon>
        <taxon>Peronosporomycetes</taxon>
        <taxon>Peronosporales</taxon>
        <taxon>Peronosporaceae</taxon>
        <taxon>Phytophthora</taxon>
    </lineage>
</organism>
<comment type="caution">
    <text evidence="2">The sequence shown here is derived from an EMBL/GenBank/DDBJ whole genome shotgun (WGS) entry which is preliminary data.</text>
</comment>